<dbReference type="InterPro" id="IPR003439">
    <property type="entry name" value="ABC_transporter-like_ATP-bd"/>
</dbReference>
<dbReference type="CDD" id="cd03255">
    <property type="entry name" value="ABC_MJ0796_LolCDE_FtsE"/>
    <property type="match status" value="1"/>
</dbReference>
<comment type="similarity">
    <text evidence="1">Belongs to the ABC transporter superfamily.</text>
</comment>
<dbReference type="SUPFAM" id="SSF52540">
    <property type="entry name" value="P-loop containing nucleoside triphosphate hydrolases"/>
    <property type="match status" value="1"/>
</dbReference>
<dbReference type="GO" id="GO:0005524">
    <property type="term" value="F:ATP binding"/>
    <property type="evidence" value="ECO:0007669"/>
    <property type="project" value="UniProtKB-KW"/>
</dbReference>
<dbReference type="InterPro" id="IPR017911">
    <property type="entry name" value="MacB-like_ATP-bd"/>
</dbReference>
<evidence type="ECO:0000256" key="6">
    <source>
        <dbReference type="ARBA" id="ARBA00022967"/>
    </source>
</evidence>
<evidence type="ECO:0000259" key="8">
    <source>
        <dbReference type="PROSITE" id="PS50893"/>
    </source>
</evidence>
<name>A0A3B0X7M6_9ZZZZ</name>
<dbReference type="InterPro" id="IPR027417">
    <property type="entry name" value="P-loop_NTPase"/>
</dbReference>
<dbReference type="Gene3D" id="3.40.50.300">
    <property type="entry name" value="P-loop containing nucleotide triphosphate hydrolases"/>
    <property type="match status" value="1"/>
</dbReference>
<accession>A0A3B0X7M6</accession>
<dbReference type="PROSITE" id="PS00211">
    <property type="entry name" value="ABC_TRANSPORTER_1"/>
    <property type="match status" value="1"/>
</dbReference>
<keyword evidence="7" id="KW-0472">Membrane</keyword>
<keyword evidence="9" id="KW-0449">Lipoprotein</keyword>
<keyword evidence="4" id="KW-0547">Nucleotide-binding</keyword>
<keyword evidence="5 9" id="KW-0067">ATP-binding</keyword>
<evidence type="ECO:0000256" key="4">
    <source>
        <dbReference type="ARBA" id="ARBA00022741"/>
    </source>
</evidence>
<dbReference type="Pfam" id="PF00005">
    <property type="entry name" value="ABC_tran"/>
    <property type="match status" value="1"/>
</dbReference>
<dbReference type="InterPro" id="IPR017871">
    <property type="entry name" value="ABC_transporter-like_CS"/>
</dbReference>
<protein>
    <submittedName>
        <fullName evidence="9">Lipoprotein-releasing system ATP-binding protein LolD</fullName>
    </submittedName>
</protein>
<keyword evidence="2" id="KW-0813">Transport</keyword>
<proteinExistence type="inferred from homology"/>
<evidence type="ECO:0000313" key="9">
    <source>
        <dbReference type="EMBL" id="VAW52766.1"/>
    </source>
</evidence>
<dbReference type="EMBL" id="UOFE01000030">
    <property type="protein sequence ID" value="VAW52766.1"/>
    <property type="molecule type" value="Genomic_DNA"/>
</dbReference>
<dbReference type="FunFam" id="3.40.50.300:FF:000230">
    <property type="entry name" value="Lipoprotein-releasing system ATP-binding protein LolD"/>
    <property type="match status" value="1"/>
</dbReference>
<evidence type="ECO:0000256" key="5">
    <source>
        <dbReference type="ARBA" id="ARBA00022840"/>
    </source>
</evidence>
<gene>
    <name evidence="9" type="ORF">MNBD_GAMMA05-550</name>
</gene>
<evidence type="ECO:0000256" key="3">
    <source>
        <dbReference type="ARBA" id="ARBA00022475"/>
    </source>
</evidence>
<reference evidence="9" key="1">
    <citation type="submission" date="2018-06" db="EMBL/GenBank/DDBJ databases">
        <authorList>
            <person name="Zhirakovskaya E."/>
        </authorList>
    </citation>
    <scope>NUCLEOTIDE SEQUENCE</scope>
</reference>
<dbReference type="GO" id="GO:0016887">
    <property type="term" value="F:ATP hydrolysis activity"/>
    <property type="evidence" value="ECO:0007669"/>
    <property type="project" value="InterPro"/>
</dbReference>
<dbReference type="AlphaFoldDB" id="A0A3B0X7M6"/>
<dbReference type="PANTHER" id="PTHR42798:SF2">
    <property type="entry name" value="ABC TRANSPORTER ATP-BINDING PROTEIN MG467-RELATED"/>
    <property type="match status" value="1"/>
</dbReference>
<dbReference type="PROSITE" id="PS50893">
    <property type="entry name" value="ABC_TRANSPORTER_2"/>
    <property type="match status" value="1"/>
</dbReference>
<feature type="domain" description="ABC transporter" evidence="8">
    <location>
        <begin position="2"/>
        <end position="223"/>
    </location>
</feature>
<evidence type="ECO:0000256" key="2">
    <source>
        <dbReference type="ARBA" id="ARBA00022448"/>
    </source>
</evidence>
<dbReference type="SMART" id="SM00382">
    <property type="entry name" value="AAA"/>
    <property type="match status" value="1"/>
</dbReference>
<sequence>MLRAENIAKDFHDGMRNDLHVLSNISFSLDRGETSAIIGTSGSGKTTLLNILGGLDKPTEGHVYLNDANVHKLTEKKRCTLRNKHFGFIYQFHHLLPEFTALENVAMPLLIKGGSVDVVKQKAEKVLADVGLAKRTHHKPGELSGGERQRAAIARALIHKPDCIFADEPTGNLDRKNAEQAIDLIINLNKDYHTSLVIVTHDLKVAERMDTVYTLEDGVLSKA</sequence>
<dbReference type="InterPro" id="IPR003593">
    <property type="entry name" value="AAA+_ATPase"/>
</dbReference>
<evidence type="ECO:0000256" key="1">
    <source>
        <dbReference type="ARBA" id="ARBA00005417"/>
    </source>
</evidence>
<keyword evidence="3" id="KW-1003">Cell membrane</keyword>
<keyword evidence="6" id="KW-1278">Translocase</keyword>
<organism evidence="9">
    <name type="scientific">hydrothermal vent metagenome</name>
    <dbReference type="NCBI Taxonomy" id="652676"/>
    <lineage>
        <taxon>unclassified sequences</taxon>
        <taxon>metagenomes</taxon>
        <taxon>ecological metagenomes</taxon>
    </lineage>
</organism>
<dbReference type="PANTHER" id="PTHR42798">
    <property type="entry name" value="LIPOPROTEIN-RELEASING SYSTEM ATP-BINDING PROTEIN LOLD"/>
    <property type="match status" value="1"/>
</dbReference>
<evidence type="ECO:0000256" key="7">
    <source>
        <dbReference type="ARBA" id="ARBA00023136"/>
    </source>
</evidence>